<evidence type="ECO:0000313" key="2">
    <source>
        <dbReference type="Proteomes" id="UP000433652"/>
    </source>
</evidence>
<gene>
    <name evidence="1" type="ORF">GRI89_02880</name>
</gene>
<name>A0A6I4SVZ8_9SPHN</name>
<dbReference type="AlphaFoldDB" id="A0A6I4SVZ8"/>
<reference evidence="1 2" key="1">
    <citation type="submission" date="2019-12" db="EMBL/GenBank/DDBJ databases">
        <title>Genomic-based taxomic classification of the family Erythrobacteraceae.</title>
        <authorList>
            <person name="Xu L."/>
        </authorList>
    </citation>
    <scope>NUCLEOTIDE SEQUENCE [LARGE SCALE GENOMIC DNA]</scope>
    <source>
        <strain evidence="1 2">MCCC 1K01500</strain>
    </source>
</reference>
<dbReference type="RefSeq" id="WP_159792019.1">
    <property type="nucleotide sequence ID" value="NZ_WTYM01000026.1"/>
</dbReference>
<dbReference type="EMBL" id="WTYM01000026">
    <property type="protein sequence ID" value="MXO58492.1"/>
    <property type="molecule type" value="Genomic_DNA"/>
</dbReference>
<dbReference type="OrthoDB" id="8394008at2"/>
<keyword evidence="2" id="KW-1185">Reference proteome</keyword>
<proteinExistence type="predicted"/>
<accession>A0A6I4SVZ8</accession>
<evidence type="ECO:0000313" key="1">
    <source>
        <dbReference type="EMBL" id="MXO58492.1"/>
    </source>
</evidence>
<organism evidence="1 2">
    <name type="scientific">Croceibacterium salegens</name>
    <dbReference type="NCBI Taxonomy" id="1737568"/>
    <lineage>
        <taxon>Bacteria</taxon>
        <taxon>Pseudomonadati</taxon>
        <taxon>Pseudomonadota</taxon>
        <taxon>Alphaproteobacteria</taxon>
        <taxon>Sphingomonadales</taxon>
        <taxon>Erythrobacteraceae</taxon>
        <taxon>Croceibacterium</taxon>
    </lineage>
</organism>
<comment type="caution">
    <text evidence="1">The sequence shown here is derived from an EMBL/GenBank/DDBJ whole genome shotgun (WGS) entry which is preliminary data.</text>
</comment>
<dbReference type="Proteomes" id="UP000433652">
    <property type="component" value="Unassembled WGS sequence"/>
</dbReference>
<sequence length="132" mass="14832">MKTIGLIAELEGRQPRKDLPLLKQASYKLDKDDVDAVIAYLNSGIDVIDIMGSSQDPLDKTKYIPGGYSIQSDGYWIWRADLTYFVSKYRIQLPDLFIHSVKRGPPLGLNASKIRAKAQEILTVYEANSRGD</sequence>
<protein>
    <submittedName>
        <fullName evidence="1">Uncharacterized protein</fullName>
    </submittedName>
</protein>